<dbReference type="InterPro" id="IPR006917">
    <property type="entry name" value="SOUL_heme-bd"/>
</dbReference>
<reference evidence="7 8" key="1">
    <citation type="journal article" date="2024" name="Proc. Natl. Acad. Sci. U.S.A.">
        <title>The genetic regulatory architecture and epigenomic basis for age-related changes in rattlesnake venom.</title>
        <authorList>
            <person name="Hogan M.P."/>
            <person name="Holding M.L."/>
            <person name="Nystrom G.S."/>
            <person name="Colston T.J."/>
            <person name="Bartlett D.A."/>
            <person name="Mason A.J."/>
            <person name="Ellsworth S.A."/>
            <person name="Rautsaw R.M."/>
            <person name="Lawrence K.C."/>
            <person name="Strickland J.L."/>
            <person name="He B."/>
            <person name="Fraser P."/>
            <person name="Margres M.J."/>
            <person name="Gilbert D.M."/>
            <person name="Gibbs H.L."/>
            <person name="Parkinson C.L."/>
            <person name="Rokyta D.R."/>
        </authorList>
    </citation>
    <scope>NUCLEOTIDE SEQUENCE [LARGE SCALE GENOMIC DNA]</scope>
    <source>
        <strain evidence="7">DRR0105</strain>
    </source>
</reference>
<name>A0AAW1BDW9_CROAD</name>
<comment type="caution">
    <text evidence="7">The sequence shown here is derived from an EMBL/GenBank/DDBJ whole genome shotgun (WGS) entry which is preliminary data.</text>
</comment>
<evidence type="ECO:0000256" key="5">
    <source>
        <dbReference type="ARBA" id="ARBA00037673"/>
    </source>
</evidence>
<organism evidence="7 8">
    <name type="scientific">Crotalus adamanteus</name>
    <name type="common">Eastern diamondback rattlesnake</name>
    <dbReference type="NCBI Taxonomy" id="8729"/>
    <lineage>
        <taxon>Eukaryota</taxon>
        <taxon>Metazoa</taxon>
        <taxon>Chordata</taxon>
        <taxon>Craniata</taxon>
        <taxon>Vertebrata</taxon>
        <taxon>Euteleostomi</taxon>
        <taxon>Lepidosauria</taxon>
        <taxon>Squamata</taxon>
        <taxon>Bifurcata</taxon>
        <taxon>Unidentata</taxon>
        <taxon>Episquamata</taxon>
        <taxon>Toxicofera</taxon>
        <taxon>Serpentes</taxon>
        <taxon>Colubroidea</taxon>
        <taxon>Viperidae</taxon>
        <taxon>Crotalinae</taxon>
        <taxon>Crotalus</taxon>
    </lineage>
</organism>
<dbReference type="Gene3D" id="3.20.80.10">
    <property type="entry name" value="Regulatory factor, effector binding domain"/>
    <property type="match status" value="1"/>
</dbReference>
<evidence type="ECO:0000313" key="8">
    <source>
        <dbReference type="Proteomes" id="UP001474421"/>
    </source>
</evidence>
<dbReference type="AlphaFoldDB" id="A0AAW1BDW9"/>
<evidence type="ECO:0000313" key="7">
    <source>
        <dbReference type="EMBL" id="KAK9399843.1"/>
    </source>
</evidence>
<dbReference type="Pfam" id="PF04832">
    <property type="entry name" value="SOUL"/>
    <property type="match status" value="1"/>
</dbReference>
<comment type="similarity">
    <text evidence="2">Belongs to the HEBP family.</text>
</comment>
<protein>
    <recommendedName>
        <fullName evidence="6">Heme-binding protein 1</fullName>
    </recommendedName>
</protein>
<comment type="subunit">
    <text evidence="3">Monomer.</text>
</comment>
<sequence length="363" mass="40453">MAQSTMQHPVRRSGNCTMCHIASGCKWQQAASEVKKRRNSLCKMEFLDQIQEWDYRDGADKVKVQGTKSFTRLLEKWGNSIFWQIKFSLLSHPDTLLPELSSLRPASEAIDNLLKQPLQLGSLRSSPFPHRAQQLLSAGKAEQSGAPPLSLCAKPNQPGSAASCGADHPPELFNMFGMIRNSLFGTAEVWPCRVLNKGEKDDVAYEERIYEGGMFASVELSGKPFDEALREAVLKLLQYVGGSNNQGAGMGMMAPVCSTVFPAEDCLLQHKVKVLLRIPSQFQDNPPSPSDESIQVEKREEMVVYSTQFGGYAKEADYVNYAAKLTSALGNEASFCKDFYFCNGYDPPMKPYGRRNEVWLLKK</sequence>
<comment type="function">
    <text evidence="5">May bind free porphyrinogens that may be present in the cell and thus facilitate removal of these potentially toxic compound. Binds with a high affinity to one molecule of heme or porphyrins. It binds metalloporphyrins, free porphyrins and N-methylprotoporphyrin with similar affinities.</text>
</comment>
<keyword evidence="4" id="KW-0963">Cytoplasm</keyword>
<evidence type="ECO:0000256" key="4">
    <source>
        <dbReference type="ARBA" id="ARBA00022490"/>
    </source>
</evidence>
<evidence type="ECO:0000256" key="3">
    <source>
        <dbReference type="ARBA" id="ARBA00011245"/>
    </source>
</evidence>
<dbReference type="PANTHER" id="PTHR11220">
    <property type="entry name" value="HEME-BINDING PROTEIN-RELATED"/>
    <property type="match status" value="1"/>
</dbReference>
<dbReference type="GO" id="GO:0005737">
    <property type="term" value="C:cytoplasm"/>
    <property type="evidence" value="ECO:0007669"/>
    <property type="project" value="UniProtKB-SubCell"/>
</dbReference>
<accession>A0AAW1BDW9</accession>
<dbReference type="SUPFAM" id="SSF55136">
    <property type="entry name" value="Probable bacterial effector-binding domain"/>
    <property type="match status" value="1"/>
</dbReference>
<proteinExistence type="inferred from homology"/>
<dbReference type="GO" id="GO:0020037">
    <property type="term" value="F:heme binding"/>
    <property type="evidence" value="ECO:0007669"/>
    <property type="project" value="TreeGrafter"/>
</dbReference>
<dbReference type="InterPro" id="IPR011256">
    <property type="entry name" value="Reg_factor_effector_dom_sf"/>
</dbReference>
<evidence type="ECO:0000256" key="2">
    <source>
        <dbReference type="ARBA" id="ARBA00009817"/>
    </source>
</evidence>
<evidence type="ECO:0000256" key="6">
    <source>
        <dbReference type="ARBA" id="ARBA00040755"/>
    </source>
</evidence>
<dbReference type="FunFam" id="3.20.80.10:FF:000003">
    <property type="entry name" value="Heme-binding protein 1"/>
    <property type="match status" value="1"/>
</dbReference>
<keyword evidence="8" id="KW-1185">Reference proteome</keyword>
<comment type="subcellular location">
    <subcellularLocation>
        <location evidence="1">Cytoplasm</location>
    </subcellularLocation>
</comment>
<dbReference type="Proteomes" id="UP001474421">
    <property type="component" value="Unassembled WGS sequence"/>
</dbReference>
<gene>
    <name evidence="7" type="ORF">NXF25_012862</name>
</gene>
<dbReference type="EMBL" id="JAOTOJ010000006">
    <property type="protein sequence ID" value="KAK9399843.1"/>
    <property type="molecule type" value="Genomic_DNA"/>
</dbReference>
<evidence type="ECO:0000256" key="1">
    <source>
        <dbReference type="ARBA" id="ARBA00004496"/>
    </source>
</evidence>
<dbReference type="PANTHER" id="PTHR11220:SF22">
    <property type="entry name" value="HEME-BINDING PROTEIN 1"/>
    <property type="match status" value="1"/>
</dbReference>